<dbReference type="RefSeq" id="WP_143856396.1">
    <property type="nucleotide sequence ID" value="NZ_CP041730.1"/>
</dbReference>
<feature type="transmembrane region" description="Helical" evidence="6">
    <location>
        <begin position="234"/>
        <end position="256"/>
    </location>
</feature>
<keyword evidence="3 6" id="KW-0812">Transmembrane</keyword>
<proteinExistence type="predicted"/>
<dbReference type="AlphaFoldDB" id="A0A516SBE6"/>
<dbReference type="GO" id="GO:0005886">
    <property type="term" value="C:plasma membrane"/>
    <property type="evidence" value="ECO:0007669"/>
    <property type="project" value="UniProtKB-SubCell"/>
</dbReference>
<evidence type="ECO:0000256" key="2">
    <source>
        <dbReference type="ARBA" id="ARBA00022475"/>
    </source>
</evidence>
<feature type="transmembrane region" description="Helical" evidence="6">
    <location>
        <begin position="320"/>
        <end position="345"/>
    </location>
</feature>
<evidence type="ECO:0000256" key="6">
    <source>
        <dbReference type="SAM" id="Phobius"/>
    </source>
</evidence>
<feature type="transmembrane region" description="Helical" evidence="6">
    <location>
        <begin position="296"/>
        <end position="314"/>
    </location>
</feature>
<dbReference type="KEGG" id="cari:FNU76_03365"/>
<dbReference type="Proteomes" id="UP000317550">
    <property type="component" value="Chromosome"/>
</dbReference>
<reference evidence="8" key="1">
    <citation type="submission" date="2019-07" db="EMBL/GenBank/DDBJ databases">
        <title>Chitinimonas sp. nov., isolated from Ny-Alesund, arctica soil.</title>
        <authorList>
            <person name="Xu Q."/>
            <person name="Peng F."/>
        </authorList>
    </citation>
    <scope>NUCLEOTIDE SEQUENCE [LARGE SCALE GENOMIC DNA]</scope>
    <source>
        <strain evidence="8">R3-44</strain>
    </source>
</reference>
<evidence type="ECO:0000256" key="4">
    <source>
        <dbReference type="ARBA" id="ARBA00022989"/>
    </source>
</evidence>
<name>A0A516SBE6_9NEIS</name>
<feature type="transmembrane region" description="Helical" evidence="6">
    <location>
        <begin position="357"/>
        <end position="376"/>
    </location>
</feature>
<sequence>MATDALTPARSRLMRPAFALLWLSETALDIGAALMSFALGVWIFQRTGSAEQFSQAILAAAAPALLMTPLAGVLADRFDRRWVIAGCDLAAAALIVLLATLLFRDSLAVEHLYFFNAAGAIVASVRGPAYRAAVSLIVPKDRLTQASGLIGLTQSLLQIGAPLLAGYVMGAAGLKGVMLIQLILVFAGALAAFGALTRASHAIRGVPVPARLGLVHGTLDSFGSAIRYFRAMPLMLGLAIYTVLQESLLVLTTAMMTPLVLSTHSSDALGLILTCGALGSLAGSALLLLVRVDRRLMVWVLLADALLSLFVLLAGFTTSVPLWCLCAFFALFAGSASGACAGALWMRKTPKARQGSIFALLGALNLLAMCVVMLAGGNLGEHVFEPALAAGGAWADTVGAWVGTGKGRGLGFMFVAGGAGSCLMSLLALLHTRLRRLDELVPDHADDSAPLPLTVQPLAC</sequence>
<comment type="subcellular location">
    <subcellularLocation>
        <location evidence="1">Cell membrane</location>
        <topology evidence="1">Multi-pass membrane protein</topology>
    </subcellularLocation>
</comment>
<feature type="transmembrane region" description="Helical" evidence="6">
    <location>
        <begin position="268"/>
        <end position="289"/>
    </location>
</feature>
<evidence type="ECO:0000313" key="7">
    <source>
        <dbReference type="EMBL" id="QDQ25471.1"/>
    </source>
</evidence>
<feature type="transmembrane region" description="Helical" evidence="6">
    <location>
        <begin position="176"/>
        <end position="196"/>
    </location>
</feature>
<dbReference type="CDD" id="cd06173">
    <property type="entry name" value="MFS_MefA_like"/>
    <property type="match status" value="1"/>
</dbReference>
<organism evidence="7 8">
    <name type="scientific">Chitinimonas arctica</name>
    <dbReference type="NCBI Taxonomy" id="2594795"/>
    <lineage>
        <taxon>Bacteria</taxon>
        <taxon>Pseudomonadati</taxon>
        <taxon>Pseudomonadota</taxon>
        <taxon>Betaproteobacteria</taxon>
        <taxon>Neisseriales</taxon>
        <taxon>Chitinibacteraceae</taxon>
        <taxon>Chitinimonas</taxon>
    </lineage>
</organism>
<feature type="transmembrane region" description="Helical" evidence="6">
    <location>
        <begin position="82"/>
        <end position="103"/>
    </location>
</feature>
<accession>A0A516SBE6</accession>
<keyword evidence="8" id="KW-1185">Reference proteome</keyword>
<feature type="transmembrane region" description="Helical" evidence="6">
    <location>
        <begin position="56"/>
        <end position="75"/>
    </location>
</feature>
<dbReference type="GO" id="GO:0022857">
    <property type="term" value="F:transmembrane transporter activity"/>
    <property type="evidence" value="ECO:0007669"/>
    <property type="project" value="InterPro"/>
</dbReference>
<keyword evidence="2" id="KW-1003">Cell membrane</keyword>
<evidence type="ECO:0000313" key="8">
    <source>
        <dbReference type="Proteomes" id="UP000317550"/>
    </source>
</evidence>
<dbReference type="PANTHER" id="PTHR23513">
    <property type="entry name" value="INTEGRAL MEMBRANE EFFLUX PROTEIN-RELATED"/>
    <property type="match status" value="1"/>
</dbReference>
<dbReference type="OrthoDB" id="3810421at2"/>
<dbReference type="InterPro" id="IPR011701">
    <property type="entry name" value="MFS"/>
</dbReference>
<evidence type="ECO:0000256" key="1">
    <source>
        <dbReference type="ARBA" id="ARBA00004651"/>
    </source>
</evidence>
<dbReference type="Pfam" id="PF07690">
    <property type="entry name" value="MFS_1"/>
    <property type="match status" value="1"/>
</dbReference>
<keyword evidence="4 6" id="KW-1133">Transmembrane helix</keyword>
<dbReference type="InterPro" id="IPR036259">
    <property type="entry name" value="MFS_trans_sf"/>
</dbReference>
<dbReference type="Gene3D" id="1.20.1250.20">
    <property type="entry name" value="MFS general substrate transporter like domains"/>
    <property type="match status" value="1"/>
</dbReference>
<keyword evidence="5 6" id="KW-0472">Membrane</keyword>
<dbReference type="EMBL" id="CP041730">
    <property type="protein sequence ID" value="QDQ25471.1"/>
    <property type="molecule type" value="Genomic_DNA"/>
</dbReference>
<feature type="transmembrane region" description="Helical" evidence="6">
    <location>
        <begin position="20"/>
        <end position="44"/>
    </location>
</feature>
<protein>
    <submittedName>
        <fullName evidence="7">MFS transporter</fullName>
    </submittedName>
</protein>
<dbReference type="SUPFAM" id="SSF103473">
    <property type="entry name" value="MFS general substrate transporter"/>
    <property type="match status" value="1"/>
</dbReference>
<evidence type="ECO:0000256" key="5">
    <source>
        <dbReference type="ARBA" id="ARBA00023136"/>
    </source>
</evidence>
<gene>
    <name evidence="7" type="ORF">FNU76_03365</name>
</gene>
<feature type="transmembrane region" description="Helical" evidence="6">
    <location>
        <begin position="410"/>
        <end position="430"/>
    </location>
</feature>
<evidence type="ECO:0000256" key="3">
    <source>
        <dbReference type="ARBA" id="ARBA00022692"/>
    </source>
</evidence>
<dbReference type="PANTHER" id="PTHR23513:SF6">
    <property type="entry name" value="MAJOR FACILITATOR SUPERFAMILY ASSOCIATED DOMAIN-CONTAINING PROTEIN"/>
    <property type="match status" value="1"/>
</dbReference>